<proteinExistence type="predicted"/>
<dbReference type="InterPro" id="IPR027417">
    <property type="entry name" value="P-loop_NTPase"/>
</dbReference>
<feature type="transmembrane region" description="Helical" evidence="1">
    <location>
        <begin position="235"/>
        <end position="257"/>
    </location>
</feature>
<dbReference type="AlphaFoldDB" id="A0A9Q8QAK8"/>
<name>A0A9Q8QAK8_9HYPO</name>
<dbReference type="Proteomes" id="UP000829364">
    <property type="component" value="Chromosome 2"/>
</dbReference>
<dbReference type="PANTHER" id="PTHR36978:SF4">
    <property type="entry name" value="P-LOOP CONTAINING NUCLEOSIDE TRIPHOSPHATE HYDROLASE PROTEIN"/>
    <property type="match status" value="1"/>
</dbReference>
<dbReference type="SUPFAM" id="SSF52540">
    <property type="entry name" value="P-loop containing nucleoside triphosphate hydrolases"/>
    <property type="match status" value="1"/>
</dbReference>
<protein>
    <recommendedName>
        <fullName evidence="4">NAD dependent epimerase/dehydratase</fullName>
    </recommendedName>
</protein>
<accession>A0A9Q8QAK8</accession>
<evidence type="ECO:0000313" key="2">
    <source>
        <dbReference type="EMBL" id="UNI15337.1"/>
    </source>
</evidence>
<dbReference type="KEGG" id="ptkz:JDV02_001877"/>
<dbReference type="PANTHER" id="PTHR36978">
    <property type="entry name" value="P-LOOP CONTAINING NUCLEOTIDE TRIPHOSPHATE HYDROLASE"/>
    <property type="match status" value="1"/>
</dbReference>
<dbReference type="InterPro" id="IPR040632">
    <property type="entry name" value="Sulfotransfer_4"/>
</dbReference>
<evidence type="ECO:0000313" key="3">
    <source>
        <dbReference type="Proteomes" id="UP000829364"/>
    </source>
</evidence>
<dbReference type="GeneID" id="72063838"/>
<keyword evidence="1" id="KW-0472">Membrane</keyword>
<dbReference type="OrthoDB" id="408152at2759"/>
<keyword evidence="1" id="KW-1133">Transmembrane helix</keyword>
<keyword evidence="3" id="KW-1185">Reference proteome</keyword>
<dbReference type="Gene3D" id="3.40.50.300">
    <property type="entry name" value="P-loop containing nucleotide triphosphate hydrolases"/>
    <property type="match status" value="1"/>
</dbReference>
<organism evidence="2 3">
    <name type="scientific">Purpureocillium takamizusanense</name>
    <dbReference type="NCBI Taxonomy" id="2060973"/>
    <lineage>
        <taxon>Eukaryota</taxon>
        <taxon>Fungi</taxon>
        <taxon>Dikarya</taxon>
        <taxon>Ascomycota</taxon>
        <taxon>Pezizomycotina</taxon>
        <taxon>Sordariomycetes</taxon>
        <taxon>Hypocreomycetidae</taxon>
        <taxon>Hypocreales</taxon>
        <taxon>Ophiocordycipitaceae</taxon>
        <taxon>Purpureocillium</taxon>
    </lineage>
</organism>
<evidence type="ECO:0008006" key="4">
    <source>
        <dbReference type="Google" id="ProtNLM"/>
    </source>
</evidence>
<reference evidence="2" key="1">
    <citation type="submission" date="2021-11" db="EMBL/GenBank/DDBJ databases">
        <title>Purpureocillium_takamizusanense_genome.</title>
        <authorList>
            <person name="Nguyen N.-H."/>
        </authorList>
    </citation>
    <scope>NUCLEOTIDE SEQUENCE</scope>
    <source>
        <strain evidence="2">PT3</strain>
    </source>
</reference>
<sequence length="266" mass="30131">MSQREMKVLALGLPRTGSASLAEALRILGYKNVHHGLNNIDNKSDWRLFDRAADASFSVLPGYSEEVLKRQEWDQVFGSCEAATDTASFFAPQLVQTYPRAKVILTIRDFDPWFNSIDETIIRLLWNPMAEIVVRYAGPVLGVKSTTVARKLVLGFFEARNVCEIRSNALRVYERHHRTIQSMVPASQLLIYRMGDGWEPICSFLGKPVPEIEFPRINEMAELKRRGTAVFISRILSATGLVIAQTLGAMILGLIAWKAGRYWRMR</sequence>
<dbReference type="Pfam" id="PF17784">
    <property type="entry name" value="Sulfotransfer_4"/>
    <property type="match status" value="1"/>
</dbReference>
<keyword evidence="1" id="KW-0812">Transmembrane</keyword>
<gene>
    <name evidence="2" type="ORF">JDV02_001877</name>
</gene>
<dbReference type="RefSeq" id="XP_047838818.1">
    <property type="nucleotide sequence ID" value="XM_047982850.1"/>
</dbReference>
<dbReference type="EMBL" id="CP086355">
    <property type="protein sequence ID" value="UNI15337.1"/>
    <property type="molecule type" value="Genomic_DNA"/>
</dbReference>
<evidence type="ECO:0000256" key="1">
    <source>
        <dbReference type="SAM" id="Phobius"/>
    </source>
</evidence>